<organism evidence="2 3">
    <name type="scientific">Thauera mechernichensis</name>
    <dbReference type="NCBI Taxonomy" id="82788"/>
    <lineage>
        <taxon>Bacteria</taxon>
        <taxon>Pseudomonadati</taxon>
        <taxon>Pseudomonadota</taxon>
        <taxon>Betaproteobacteria</taxon>
        <taxon>Rhodocyclales</taxon>
        <taxon>Zoogloeaceae</taxon>
        <taxon>Thauera</taxon>
    </lineage>
</organism>
<proteinExistence type="predicted"/>
<sequence length="267" mass="29980">MANVSESRRSALLHGEITAGPLRLAWAEAPWDTVVLGHPVVQISRIEADLGARADDLAPFVVACEAGGVELASCRLAHDRLRESMLLEEIGFRFIEMVYQPEFACSEWTQTGDERGLELVLASARDLPAIIELAGTAFGCERFHMDPRLPSGLGDLRYQNWVRNCLEHPSQRLYALREAGDLVAFFVVEMLVDGTCYWHLNAVSPARQGMGYGLRAWRQMMHQAFKDGARRVRTSIVARNHRVLNLYARLGFVFPAPSMTFHWVRSA</sequence>
<dbReference type="PROSITE" id="PS51186">
    <property type="entry name" value="GNAT"/>
    <property type="match status" value="1"/>
</dbReference>
<keyword evidence="2" id="KW-0012">Acyltransferase</keyword>
<dbReference type="InterPro" id="IPR016181">
    <property type="entry name" value="Acyl_CoA_acyltransferase"/>
</dbReference>
<reference evidence="3" key="1">
    <citation type="journal article" date="2019" name="Int. J. Syst. Evol. Microbiol.">
        <title>The Global Catalogue of Microorganisms (GCM) 10K type strain sequencing project: providing services to taxonomists for standard genome sequencing and annotation.</title>
        <authorList>
            <consortium name="The Broad Institute Genomics Platform"/>
            <consortium name="The Broad Institute Genome Sequencing Center for Infectious Disease"/>
            <person name="Wu L."/>
            <person name="Ma J."/>
        </authorList>
    </citation>
    <scope>NUCLEOTIDE SEQUENCE [LARGE SCALE GENOMIC DNA]</scope>
    <source>
        <strain evidence="3">CCUG 48884</strain>
    </source>
</reference>
<dbReference type="EC" id="2.3.-.-" evidence="2"/>
<name>A0ABW3WAH9_9RHOO</name>
<evidence type="ECO:0000259" key="1">
    <source>
        <dbReference type="PROSITE" id="PS51186"/>
    </source>
</evidence>
<dbReference type="EMBL" id="JBHTMC010000009">
    <property type="protein sequence ID" value="MFD1262926.1"/>
    <property type="molecule type" value="Genomic_DNA"/>
</dbReference>
<protein>
    <submittedName>
        <fullName evidence="2">GNAT family N-acetyltransferase</fullName>
        <ecNumber evidence="2">2.3.-.-</ecNumber>
    </submittedName>
</protein>
<evidence type="ECO:0000313" key="3">
    <source>
        <dbReference type="Proteomes" id="UP001597158"/>
    </source>
</evidence>
<dbReference type="InterPro" id="IPR000182">
    <property type="entry name" value="GNAT_dom"/>
</dbReference>
<dbReference type="CDD" id="cd04301">
    <property type="entry name" value="NAT_SF"/>
    <property type="match status" value="1"/>
</dbReference>
<dbReference type="SUPFAM" id="SSF55729">
    <property type="entry name" value="Acyl-CoA N-acyltransferases (Nat)"/>
    <property type="match status" value="1"/>
</dbReference>
<dbReference type="Proteomes" id="UP001597158">
    <property type="component" value="Unassembled WGS sequence"/>
</dbReference>
<evidence type="ECO:0000313" key="2">
    <source>
        <dbReference type="EMBL" id="MFD1262926.1"/>
    </source>
</evidence>
<dbReference type="RefSeq" id="WP_386040018.1">
    <property type="nucleotide sequence ID" value="NZ_JARQZE010000011.1"/>
</dbReference>
<dbReference type="Gene3D" id="3.40.630.30">
    <property type="match status" value="1"/>
</dbReference>
<keyword evidence="2" id="KW-0808">Transferase</keyword>
<accession>A0ABW3WAH9</accession>
<feature type="domain" description="N-acetyltransferase" evidence="1">
    <location>
        <begin position="117"/>
        <end position="267"/>
    </location>
</feature>
<dbReference type="GO" id="GO:0016746">
    <property type="term" value="F:acyltransferase activity"/>
    <property type="evidence" value="ECO:0007669"/>
    <property type="project" value="UniProtKB-KW"/>
</dbReference>
<dbReference type="Pfam" id="PF00583">
    <property type="entry name" value="Acetyltransf_1"/>
    <property type="match status" value="1"/>
</dbReference>
<keyword evidence="3" id="KW-1185">Reference proteome</keyword>
<gene>
    <name evidence="2" type="ORF">ACFQ4M_04970</name>
</gene>
<comment type="caution">
    <text evidence="2">The sequence shown here is derived from an EMBL/GenBank/DDBJ whole genome shotgun (WGS) entry which is preliminary data.</text>
</comment>